<evidence type="ECO:0000313" key="6">
    <source>
        <dbReference type="Proteomes" id="UP000824321"/>
    </source>
</evidence>
<dbReference type="InterPro" id="IPR003715">
    <property type="entry name" value="Poly_export_N"/>
</dbReference>
<dbReference type="Pfam" id="PF10531">
    <property type="entry name" value="SLBB"/>
    <property type="match status" value="2"/>
</dbReference>
<evidence type="ECO:0000256" key="2">
    <source>
        <dbReference type="SAM" id="SignalP"/>
    </source>
</evidence>
<keyword evidence="1 2" id="KW-0732">Signal</keyword>
<dbReference type="Proteomes" id="UP000824321">
    <property type="component" value="Chromosome"/>
</dbReference>
<feature type="domain" description="Polysaccharide export protein N-terminal" evidence="3">
    <location>
        <begin position="53"/>
        <end position="127"/>
    </location>
</feature>
<keyword evidence="6" id="KW-1185">Reference proteome</keyword>
<evidence type="ECO:0000259" key="4">
    <source>
        <dbReference type="Pfam" id="PF10531"/>
    </source>
</evidence>
<evidence type="ECO:0000313" key="5">
    <source>
        <dbReference type="EMBL" id="QZD95090.1"/>
    </source>
</evidence>
<dbReference type="Gene3D" id="3.10.560.10">
    <property type="entry name" value="Outer membrane lipoprotein wza domain like"/>
    <property type="match status" value="2"/>
</dbReference>
<gene>
    <name evidence="5" type="ORF">K3136_13635</name>
</gene>
<dbReference type="PANTHER" id="PTHR33619">
    <property type="entry name" value="POLYSACCHARIDE EXPORT PROTEIN GFCE-RELATED"/>
    <property type="match status" value="1"/>
</dbReference>
<feature type="signal peptide" evidence="2">
    <location>
        <begin position="1"/>
        <end position="31"/>
    </location>
</feature>
<name>A0ABX9A1E6_9SPHN</name>
<sequence>MEVIGMHKMVHARFATIAAAMLALAAAPALSAQVAAANAPAQLTETPERPPLAEGYILGAGDIIEVAVVGREEYKARVQVQVDGTVQLPFIRDVVAADRTIAQLQDDVAARLKAGGYYTDPVVSVMVAGYASRYVVVLGQVGTPGLLPIDRNYRLSEVIARVGGIGPNGSESVTLTRVNGEQLNVTLEQMATGGDAADPYVAAGDKIFVDRVEEGERPTFCIYGEVNGAGCYPVGENMSLRMAIARAGGLTKLGSEKKVKVFREGEDIGKLDLSQTVRTGDVIKVGQRFF</sequence>
<organism evidence="5 6">
    <name type="scientific">Qipengyuania gelatinilytica</name>
    <dbReference type="NCBI Taxonomy" id="2867231"/>
    <lineage>
        <taxon>Bacteria</taxon>
        <taxon>Pseudomonadati</taxon>
        <taxon>Pseudomonadota</taxon>
        <taxon>Alphaproteobacteria</taxon>
        <taxon>Sphingomonadales</taxon>
        <taxon>Erythrobacteraceae</taxon>
        <taxon>Qipengyuania</taxon>
    </lineage>
</organism>
<feature type="chain" id="PRO_5047113680" evidence="2">
    <location>
        <begin position="32"/>
        <end position="290"/>
    </location>
</feature>
<dbReference type="Pfam" id="PF02563">
    <property type="entry name" value="Poly_export"/>
    <property type="match status" value="1"/>
</dbReference>
<evidence type="ECO:0000256" key="1">
    <source>
        <dbReference type="ARBA" id="ARBA00022729"/>
    </source>
</evidence>
<dbReference type="InterPro" id="IPR049712">
    <property type="entry name" value="Poly_export"/>
</dbReference>
<feature type="domain" description="Soluble ligand binding" evidence="4">
    <location>
        <begin position="135"/>
        <end position="182"/>
    </location>
</feature>
<reference evidence="5 6" key="1">
    <citation type="submission" date="2021-08" db="EMBL/GenBank/DDBJ databases">
        <title>Comparative Genomics Analysis of the Genus Qipengyuania Reveals Extensive Genetic Diversity and Metabolic Versatility, Including the Description of Fifteen Novel Species.</title>
        <authorList>
            <person name="Liu Y."/>
        </authorList>
    </citation>
    <scope>NUCLEOTIDE SEQUENCE [LARGE SCALE GENOMIC DNA]</scope>
    <source>
        <strain evidence="5 6">1NDH1</strain>
    </source>
</reference>
<protein>
    <submittedName>
        <fullName evidence="5">SLBB domain-containing protein</fullName>
    </submittedName>
</protein>
<proteinExistence type="predicted"/>
<evidence type="ECO:0000259" key="3">
    <source>
        <dbReference type="Pfam" id="PF02563"/>
    </source>
</evidence>
<dbReference type="InterPro" id="IPR019554">
    <property type="entry name" value="Soluble_ligand-bd"/>
</dbReference>
<dbReference type="PANTHER" id="PTHR33619:SF3">
    <property type="entry name" value="POLYSACCHARIDE EXPORT PROTEIN GFCE-RELATED"/>
    <property type="match status" value="1"/>
</dbReference>
<feature type="domain" description="Soluble ligand binding" evidence="4">
    <location>
        <begin position="220"/>
        <end position="267"/>
    </location>
</feature>
<dbReference type="EMBL" id="CP081294">
    <property type="protein sequence ID" value="QZD95090.1"/>
    <property type="molecule type" value="Genomic_DNA"/>
</dbReference>
<accession>A0ABX9A1E6</accession>